<name>A0ABN2LCI0_9MICO</name>
<dbReference type="Pfam" id="PF01882">
    <property type="entry name" value="DUF58"/>
    <property type="match status" value="1"/>
</dbReference>
<dbReference type="RefSeq" id="WP_344081117.1">
    <property type="nucleotide sequence ID" value="NZ_BAAAPO010000010.1"/>
</dbReference>
<feature type="domain" description="DUF58" evidence="2">
    <location>
        <begin position="205"/>
        <end position="331"/>
    </location>
</feature>
<comment type="caution">
    <text evidence="3">The sequence shown here is derived from an EMBL/GenBank/DDBJ whole genome shotgun (WGS) entry which is preliminary data.</text>
</comment>
<evidence type="ECO:0000313" key="4">
    <source>
        <dbReference type="Proteomes" id="UP001499938"/>
    </source>
</evidence>
<feature type="transmembrane region" description="Helical" evidence="1">
    <location>
        <begin position="20"/>
        <end position="37"/>
    </location>
</feature>
<sequence>MARRTRRRGLTDALTVRGRCFLAAGLALMACGILMGFRDITRIGVLVAGLPIFVLLIARRQQLSFATDRTVSPAIVPMDQWSAVSLHVRNPGPGRTPILMAEEQLDYALGDRPRFVIPKMAPGAAHEVSYRVRSSVRGRHRLGPLGLRIKDPFELTLRLAVVRGTGELIVLPKIVDLNSGQVSGGLGNEGSIPHMIALHGEDDVSVREYREGDDLRRIHWPATARTGELMVRQEDRPATRRVVLLLDDRAAAGAVPRASGSFEWAITAMASIAAVVIQEGTNCFLVAGGELYAGHGGEHLRVEAALTELAVAELQEPALFTTSIEKAGEVAAAGALCIAVLSAMSDHEIDALARVRPPGSAGLAIVTPISDAVGHGPEAEATAARLRERGWSAVAVSSGISVAQAWSSVGASAVRAGR</sequence>
<dbReference type="PANTHER" id="PTHR34351:SF1">
    <property type="entry name" value="SLR1927 PROTEIN"/>
    <property type="match status" value="1"/>
</dbReference>
<dbReference type="Proteomes" id="UP001499938">
    <property type="component" value="Unassembled WGS sequence"/>
</dbReference>
<keyword evidence="1" id="KW-0472">Membrane</keyword>
<feature type="transmembrane region" description="Helical" evidence="1">
    <location>
        <begin position="43"/>
        <end position="59"/>
    </location>
</feature>
<keyword evidence="4" id="KW-1185">Reference proteome</keyword>
<proteinExistence type="predicted"/>
<keyword evidence="1" id="KW-0812">Transmembrane</keyword>
<dbReference type="PANTHER" id="PTHR34351">
    <property type="entry name" value="SLR1927 PROTEIN-RELATED"/>
    <property type="match status" value="1"/>
</dbReference>
<dbReference type="PROSITE" id="PS51257">
    <property type="entry name" value="PROKAR_LIPOPROTEIN"/>
    <property type="match status" value="1"/>
</dbReference>
<evidence type="ECO:0000256" key="1">
    <source>
        <dbReference type="SAM" id="Phobius"/>
    </source>
</evidence>
<reference evidence="3 4" key="1">
    <citation type="journal article" date="2019" name="Int. J. Syst. Evol. Microbiol.">
        <title>The Global Catalogue of Microorganisms (GCM) 10K type strain sequencing project: providing services to taxonomists for standard genome sequencing and annotation.</title>
        <authorList>
            <consortium name="The Broad Institute Genomics Platform"/>
            <consortium name="The Broad Institute Genome Sequencing Center for Infectious Disease"/>
            <person name="Wu L."/>
            <person name="Ma J."/>
        </authorList>
    </citation>
    <scope>NUCLEOTIDE SEQUENCE [LARGE SCALE GENOMIC DNA]</scope>
    <source>
        <strain evidence="3 4">JCM 15592</strain>
    </source>
</reference>
<organism evidence="3 4">
    <name type="scientific">Nostocoides veronense</name>
    <dbReference type="NCBI Taxonomy" id="330836"/>
    <lineage>
        <taxon>Bacteria</taxon>
        <taxon>Bacillati</taxon>
        <taxon>Actinomycetota</taxon>
        <taxon>Actinomycetes</taxon>
        <taxon>Micrococcales</taxon>
        <taxon>Intrasporangiaceae</taxon>
        <taxon>Nostocoides</taxon>
    </lineage>
</organism>
<protein>
    <submittedName>
        <fullName evidence="3">DUF58 domain-containing protein</fullName>
    </submittedName>
</protein>
<accession>A0ABN2LCI0</accession>
<evidence type="ECO:0000313" key="3">
    <source>
        <dbReference type="EMBL" id="GAA1783478.1"/>
    </source>
</evidence>
<keyword evidence="1" id="KW-1133">Transmembrane helix</keyword>
<dbReference type="EMBL" id="BAAAPO010000010">
    <property type="protein sequence ID" value="GAA1783478.1"/>
    <property type="molecule type" value="Genomic_DNA"/>
</dbReference>
<dbReference type="InterPro" id="IPR002881">
    <property type="entry name" value="DUF58"/>
</dbReference>
<gene>
    <name evidence="3" type="ORF">GCM10009811_06060</name>
</gene>
<evidence type="ECO:0000259" key="2">
    <source>
        <dbReference type="Pfam" id="PF01882"/>
    </source>
</evidence>